<keyword evidence="2" id="KW-1185">Reference proteome</keyword>
<protein>
    <submittedName>
        <fullName evidence="1">8855_t:CDS:1</fullName>
    </submittedName>
</protein>
<evidence type="ECO:0000313" key="1">
    <source>
        <dbReference type="EMBL" id="CAG8463088.1"/>
    </source>
</evidence>
<reference evidence="1" key="1">
    <citation type="submission" date="2021-06" db="EMBL/GenBank/DDBJ databases">
        <authorList>
            <person name="Kallberg Y."/>
            <person name="Tangrot J."/>
            <person name="Rosling A."/>
        </authorList>
    </citation>
    <scope>NUCLEOTIDE SEQUENCE</scope>
    <source>
        <strain evidence="1">28 12/20/2015</strain>
    </source>
</reference>
<dbReference type="Proteomes" id="UP000789366">
    <property type="component" value="Unassembled WGS sequence"/>
</dbReference>
<organism evidence="1 2">
    <name type="scientific">Cetraspora pellucida</name>
    <dbReference type="NCBI Taxonomy" id="1433469"/>
    <lineage>
        <taxon>Eukaryota</taxon>
        <taxon>Fungi</taxon>
        <taxon>Fungi incertae sedis</taxon>
        <taxon>Mucoromycota</taxon>
        <taxon>Glomeromycotina</taxon>
        <taxon>Glomeromycetes</taxon>
        <taxon>Diversisporales</taxon>
        <taxon>Gigasporaceae</taxon>
        <taxon>Cetraspora</taxon>
    </lineage>
</organism>
<dbReference type="EMBL" id="CAJVPW010000702">
    <property type="protein sequence ID" value="CAG8463088.1"/>
    <property type="molecule type" value="Genomic_DNA"/>
</dbReference>
<gene>
    <name evidence="1" type="ORF">SPELUC_LOCUS1347</name>
</gene>
<sequence>MLKSLNIDTNILNQALLYLQFILNRLDKCLNDFPNMPILTGVTDYDQV</sequence>
<accession>A0ACA9KBG2</accession>
<proteinExistence type="predicted"/>
<comment type="caution">
    <text evidence="1">The sequence shown here is derived from an EMBL/GenBank/DDBJ whole genome shotgun (WGS) entry which is preliminary data.</text>
</comment>
<evidence type="ECO:0000313" key="2">
    <source>
        <dbReference type="Proteomes" id="UP000789366"/>
    </source>
</evidence>
<name>A0ACA9KBG2_9GLOM</name>